<evidence type="ECO:0000256" key="9">
    <source>
        <dbReference type="ARBA" id="ARBA00023268"/>
    </source>
</evidence>
<dbReference type="HOGENOM" id="CLU_004709_1_0_11"/>
<evidence type="ECO:0000259" key="13">
    <source>
        <dbReference type="SMART" id="SM00861"/>
    </source>
</evidence>
<evidence type="ECO:0000313" key="14">
    <source>
        <dbReference type="EMBL" id="ERH14509.1"/>
    </source>
</evidence>
<dbReference type="Gene3D" id="3.40.50.970">
    <property type="match status" value="1"/>
</dbReference>
<feature type="domain" description="Transketolase-like pyrimidine-binding" evidence="13">
    <location>
        <begin position="904"/>
        <end position="1097"/>
    </location>
</feature>
<dbReference type="PATRIC" id="fig|1321817.3.peg.1484"/>
<dbReference type="EMBL" id="AWSC01000066">
    <property type="protein sequence ID" value="ERH14509.1"/>
    <property type="molecule type" value="Genomic_DNA"/>
</dbReference>
<dbReference type="Pfam" id="PF16870">
    <property type="entry name" value="OxoGdeHyase_C"/>
    <property type="match status" value="1"/>
</dbReference>
<keyword evidence="9" id="KW-0511">Multifunctional enzyme</keyword>
<comment type="caution">
    <text evidence="14">The sequence shown here is derived from an EMBL/GenBank/DDBJ whole genome shotgun (WGS) entry which is preliminary data.</text>
</comment>
<dbReference type="PANTHER" id="PTHR23152">
    <property type="entry name" value="2-OXOGLUTARATE DEHYDROGENASE"/>
    <property type="match status" value="1"/>
</dbReference>
<evidence type="ECO:0000256" key="7">
    <source>
        <dbReference type="ARBA" id="ARBA00023002"/>
    </source>
</evidence>
<dbReference type="PIRSF" id="PIRSF000157">
    <property type="entry name" value="Oxoglu_dh_E1"/>
    <property type="match status" value="1"/>
</dbReference>
<dbReference type="NCBIfam" id="NF008907">
    <property type="entry name" value="PRK12270.1"/>
    <property type="match status" value="1"/>
</dbReference>
<keyword evidence="7" id="KW-0560">Oxidoreductase</keyword>
<dbReference type="Pfam" id="PF00198">
    <property type="entry name" value="2-oxoacid_dh"/>
    <property type="match status" value="1"/>
</dbReference>
<dbReference type="NCBIfam" id="NF006914">
    <property type="entry name" value="PRK09404.1"/>
    <property type="match status" value="1"/>
</dbReference>
<comment type="cofactor">
    <cofactor evidence="2">
        <name>thiamine diphosphate</name>
        <dbReference type="ChEBI" id="CHEBI:58937"/>
    </cofactor>
</comment>
<comment type="catalytic activity">
    <reaction evidence="10">
        <text>N(6)-[(R)-lipoyl]-L-lysyl-[protein] + 2-oxoglutarate + H(+) = N(6)-[(R)-S(8)-succinyldihydrolipoyl]-L-lysyl-[protein] + CO2</text>
        <dbReference type="Rhea" id="RHEA:12188"/>
        <dbReference type="Rhea" id="RHEA-COMP:10474"/>
        <dbReference type="Rhea" id="RHEA-COMP:20092"/>
        <dbReference type="ChEBI" id="CHEBI:15378"/>
        <dbReference type="ChEBI" id="CHEBI:16526"/>
        <dbReference type="ChEBI" id="CHEBI:16810"/>
        <dbReference type="ChEBI" id="CHEBI:83099"/>
        <dbReference type="ChEBI" id="CHEBI:83120"/>
        <dbReference type="EC" id="1.2.4.2"/>
    </reaction>
</comment>
<evidence type="ECO:0000256" key="6">
    <source>
        <dbReference type="ARBA" id="ARBA00022842"/>
    </source>
</evidence>
<evidence type="ECO:0000256" key="2">
    <source>
        <dbReference type="ARBA" id="ARBA00001964"/>
    </source>
</evidence>
<dbReference type="UniPathway" id="UPA00223">
    <property type="reaction ID" value="UER00997"/>
</dbReference>
<dbReference type="Gene3D" id="3.40.50.12470">
    <property type="match status" value="1"/>
</dbReference>
<feature type="region of interest" description="Disordered" evidence="12">
    <location>
        <begin position="81"/>
        <end position="110"/>
    </location>
</feature>
<evidence type="ECO:0000256" key="5">
    <source>
        <dbReference type="ARBA" id="ARBA00022723"/>
    </source>
</evidence>
<sequence length="1249" mass="136857">MPYKEQLTVSENDFAQGFGTNEWIVEDMREAYLADPASVTQSWREFFSENPQYLAGQSPATPSKPLSASVGVQIPGAATASASRRPVLASEDVSRSDLPPAPTAQFKSPTSPYAYNQAHSDASETSNGVVESVDTLKGASARTAKNMEASLQIPTATSARAIPAKVLIENRLLINTHLASTRGGKVSFTHLIAWALVESLAEMPEMNVAYTLDEKGKPALHNPAHVNLGLAIDVPSANGERRLLVPSVKNADTLDLAGFIDAYDALVVKARKGQLTVDDFKDTTATLTNPGMIGTLNSVPRLMPGQGLIMGVGAMTYPAAFAGASPETLARQAVGKVLTLSNTYDHRVIQGAQSGELLRLMERKLMGLDGFWNRSFKALRIPHEPVHWDQDVTYDPLADAGKPARVAELIHAFRQRGHLAADTDPLAYRLRRHPDLNFSSYGLSLWDLDRVFPTGGLGGKDRATLREILQMLRDAYSRYVGVEYMHIQDPAQRRWWQERMEGVTPSIDTAERRRILTKLMQAEAFEVFLQTKYVGQKRFSLEGGESLIVLLDRLIDDAAHDGIEEAAIGMAHRGRLNVLTNIAGKSYGQVFDEFDGNYLTNGQGSGDVKYHLGTTGTFTGTDDVTTKVSLAANPSHLETVDGVLEGIVRAKLDRSGSGADGSYNVLPILVHGDAAFAGQGVVYEVLNMSQLPGYHTGGTIHVIVNNQIGFTTGNALGRSTTYPSDLAKGLQVPIFHVNGDAPESVARVARWAWEYRQEFHKDVIIDLVCYRRRGHNEGDDPSMTQPVMYNLIDRKPSTFSVYTTNLVGRGDLTEEQCEQLLDAYRDNLEHILNEARAGHLNADTPAYSGPKAGETSHSQPTAVAREVIERIGDAQVSVPEGFQVHSKLMNLLRKRQSMSRQGGIDWGFGELLAFGSLLMEGVPVHMTGEDVRRATFAQRHAVMHDQRNGSEWTPLDYLTPNQAKLSIVDSLLSEYGAMAFEYGYSVERSEGLNIWEGQFGDFANGAQTVIDEYVSSAEQKWGQHSGLVLLLPHGLEGQGPDHSSARIERYLQLCAQDNMRVVQPSTPANHFHTLRDQARREPHRPLILISPKQMLRLKAAVSPVEDFISGGMQTVIGETDPEVLAAAAANKVDRVLLCSGRIYWDLLAHRQHAEDKHTAIVRLEQLYPLDEPALLEALAPFAGAELVWVQDEPRNQGAWPWLALHLPDSITAGRLPRVVARPEAAAPAVGTSAAHVAQQKLILDEAFAR</sequence>
<dbReference type="GO" id="GO:0030976">
    <property type="term" value="F:thiamine pyrophosphate binding"/>
    <property type="evidence" value="ECO:0007669"/>
    <property type="project" value="InterPro"/>
</dbReference>
<reference evidence="14 15" key="1">
    <citation type="submission" date="2013-08" db="EMBL/GenBank/DDBJ databases">
        <authorList>
            <person name="Weinstock G."/>
            <person name="Sodergren E."/>
            <person name="Wylie T."/>
            <person name="Fulton L."/>
            <person name="Fulton R."/>
            <person name="Fronick C."/>
            <person name="O'Laughlin M."/>
            <person name="Godfrey J."/>
            <person name="Miner T."/>
            <person name="Herter B."/>
            <person name="Appelbaum E."/>
            <person name="Cordes M."/>
            <person name="Lek S."/>
            <person name="Wollam A."/>
            <person name="Pepin K.H."/>
            <person name="Palsikar V.B."/>
            <person name="Mitreva M."/>
            <person name="Wilson R.K."/>
        </authorList>
    </citation>
    <scope>NUCLEOTIDE SEQUENCE [LARGE SCALE GENOMIC DNA]</scope>
    <source>
        <strain evidence="14 15">F0530</strain>
    </source>
</reference>
<evidence type="ECO:0000313" key="15">
    <source>
        <dbReference type="Proteomes" id="UP000016481"/>
    </source>
</evidence>
<dbReference type="InterPro" id="IPR029061">
    <property type="entry name" value="THDP-binding"/>
</dbReference>
<gene>
    <name evidence="14" type="ORF">HMPREF1978_01687</name>
</gene>
<evidence type="ECO:0000256" key="3">
    <source>
        <dbReference type="ARBA" id="ARBA00004813"/>
    </source>
</evidence>
<keyword evidence="4" id="KW-0816">Tricarboxylic acid cycle</keyword>
<evidence type="ECO:0000256" key="8">
    <source>
        <dbReference type="ARBA" id="ARBA00023052"/>
    </source>
</evidence>
<dbReference type="InterPro" id="IPR023213">
    <property type="entry name" value="CAT-like_dom_sf"/>
</dbReference>
<dbReference type="Gene3D" id="1.10.287.1150">
    <property type="entry name" value="TPP helical domain"/>
    <property type="match status" value="1"/>
</dbReference>
<dbReference type="SUPFAM" id="SSF52518">
    <property type="entry name" value="Thiamin diphosphate-binding fold (THDP-binding)"/>
    <property type="match status" value="2"/>
</dbReference>
<dbReference type="GO" id="GO:0004149">
    <property type="term" value="F:dihydrolipoyllysine-residue succinyltransferase activity"/>
    <property type="evidence" value="ECO:0007669"/>
    <property type="project" value="UniProtKB-EC"/>
</dbReference>
<dbReference type="InterPro" id="IPR042179">
    <property type="entry name" value="KGD_C_sf"/>
</dbReference>
<dbReference type="GO" id="GO:0006099">
    <property type="term" value="P:tricarboxylic acid cycle"/>
    <property type="evidence" value="ECO:0007669"/>
    <property type="project" value="UniProtKB-UniPathway"/>
</dbReference>
<evidence type="ECO:0000256" key="12">
    <source>
        <dbReference type="SAM" id="MobiDB-lite"/>
    </source>
</evidence>
<accession>U1PWN7</accession>
<organism evidence="14 15">
    <name type="scientific">Actinomyces graevenitzii F0530</name>
    <dbReference type="NCBI Taxonomy" id="1321817"/>
    <lineage>
        <taxon>Bacteria</taxon>
        <taxon>Bacillati</taxon>
        <taxon>Actinomycetota</taxon>
        <taxon>Actinomycetes</taxon>
        <taxon>Actinomycetales</taxon>
        <taxon>Actinomycetaceae</taxon>
        <taxon>Actinomyces</taxon>
    </lineage>
</organism>
<dbReference type="GO" id="GO:0005829">
    <property type="term" value="C:cytosol"/>
    <property type="evidence" value="ECO:0007669"/>
    <property type="project" value="TreeGrafter"/>
</dbReference>
<evidence type="ECO:0000256" key="11">
    <source>
        <dbReference type="ARBA" id="ARBA00052761"/>
    </source>
</evidence>
<dbReference type="InterPro" id="IPR032106">
    <property type="entry name" value="2-oxogl_dehyd_N"/>
</dbReference>
<dbReference type="NCBIfam" id="TIGR00239">
    <property type="entry name" value="2oxo_dh_E1"/>
    <property type="match status" value="1"/>
</dbReference>
<evidence type="ECO:0000256" key="4">
    <source>
        <dbReference type="ARBA" id="ARBA00022532"/>
    </source>
</evidence>
<dbReference type="GO" id="GO:0000287">
    <property type="term" value="F:magnesium ion binding"/>
    <property type="evidence" value="ECO:0007669"/>
    <property type="project" value="UniProtKB-ARBA"/>
</dbReference>
<dbReference type="SMART" id="SM00861">
    <property type="entry name" value="Transket_pyr"/>
    <property type="match status" value="1"/>
</dbReference>
<dbReference type="Pfam" id="PF02779">
    <property type="entry name" value="Transket_pyr"/>
    <property type="match status" value="1"/>
</dbReference>
<dbReference type="PANTHER" id="PTHR23152:SF4">
    <property type="entry name" value="2-OXOADIPATE DEHYDROGENASE COMPLEX COMPONENT E1"/>
    <property type="match status" value="1"/>
</dbReference>
<protein>
    <submittedName>
        <fullName evidence="14">Oxoglutarate dehydrogenase (Succinyl-transferring), E1 component</fullName>
    </submittedName>
</protein>
<dbReference type="GO" id="GO:0004591">
    <property type="term" value="F:oxoglutarate dehydrogenase (succinyl-transferring) activity"/>
    <property type="evidence" value="ECO:0007669"/>
    <property type="project" value="UniProtKB-EC"/>
</dbReference>
<dbReference type="AlphaFoldDB" id="U1PWN7"/>
<dbReference type="InterPro" id="IPR031717">
    <property type="entry name" value="ODO-1/KGD_C"/>
</dbReference>
<dbReference type="GO" id="GO:0045252">
    <property type="term" value="C:oxoglutarate dehydrogenase complex"/>
    <property type="evidence" value="ECO:0007669"/>
    <property type="project" value="TreeGrafter"/>
</dbReference>
<dbReference type="InterPro" id="IPR001078">
    <property type="entry name" value="2-oxoacid_DH_actylTfrase"/>
</dbReference>
<keyword evidence="8" id="KW-0786">Thiamine pyrophosphate</keyword>
<comment type="cofactor">
    <cofactor evidence="1">
        <name>Mg(2+)</name>
        <dbReference type="ChEBI" id="CHEBI:18420"/>
    </cofactor>
</comment>
<dbReference type="Gene3D" id="3.30.559.10">
    <property type="entry name" value="Chloramphenicol acetyltransferase-like domain"/>
    <property type="match status" value="1"/>
</dbReference>
<proteinExistence type="predicted"/>
<evidence type="ECO:0000256" key="1">
    <source>
        <dbReference type="ARBA" id="ARBA00001946"/>
    </source>
</evidence>
<dbReference type="CDD" id="cd02016">
    <property type="entry name" value="TPP_E1_OGDC_like"/>
    <property type="match status" value="1"/>
</dbReference>
<dbReference type="InterPro" id="IPR005475">
    <property type="entry name" value="Transketolase-like_Pyr-bd"/>
</dbReference>
<dbReference type="InterPro" id="IPR011603">
    <property type="entry name" value="2oxoglutarate_DH_E1"/>
</dbReference>
<dbReference type="SUPFAM" id="SSF52777">
    <property type="entry name" value="CoA-dependent acyltransferases"/>
    <property type="match status" value="1"/>
</dbReference>
<dbReference type="Gene3D" id="3.40.50.11610">
    <property type="entry name" value="Multifunctional 2-oxoglutarate metabolism enzyme, C-terminal domain"/>
    <property type="match status" value="1"/>
</dbReference>
<evidence type="ECO:0000256" key="10">
    <source>
        <dbReference type="ARBA" id="ARBA00051911"/>
    </source>
</evidence>
<dbReference type="Proteomes" id="UP000016481">
    <property type="component" value="Unassembled WGS sequence"/>
</dbReference>
<keyword evidence="6" id="KW-0460">Magnesium</keyword>
<dbReference type="RefSeq" id="WP_021603796.1">
    <property type="nucleotide sequence ID" value="NZ_KE951490.1"/>
</dbReference>
<dbReference type="Pfam" id="PF16078">
    <property type="entry name" value="2-oxogl_dehyd_N"/>
    <property type="match status" value="1"/>
</dbReference>
<dbReference type="Pfam" id="PF00676">
    <property type="entry name" value="E1_dh"/>
    <property type="match status" value="1"/>
</dbReference>
<comment type="catalytic activity">
    <reaction evidence="11">
        <text>N(6)-[(R)-dihydrolipoyl]-L-lysyl-[protein] + succinyl-CoA = N(6)-[(R)-S(8)-succinyldihydrolipoyl]-L-lysyl-[protein] + CoA</text>
        <dbReference type="Rhea" id="RHEA:15213"/>
        <dbReference type="Rhea" id="RHEA-COMP:10475"/>
        <dbReference type="Rhea" id="RHEA-COMP:20092"/>
        <dbReference type="ChEBI" id="CHEBI:57287"/>
        <dbReference type="ChEBI" id="CHEBI:57292"/>
        <dbReference type="ChEBI" id="CHEBI:83100"/>
        <dbReference type="ChEBI" id="CHEBI:83120"/>
        <dbReference type="EC" id="2.3.1.61"/>
    </reaction>
</comment>
<keyword evidence="5" id="KW-0479">Metal-binding</keyword>
<dbReference type="InterPro" id="IPR001017">
    <property type="entry name" value="DH_E1"/>
</dbReference>
<comment type="pathway">
    <text evidence="3">Carbohydrate metabolism; tricarboxylic acid cycle; succinyl-CoA from 2-oxoglutarate (dehydrogenase route): step 1/1.</text>
</comment>
<name>U1PWN7_9ACTO</name>